<dbReference type="InterPro" id="IPR036388">
    <property type="entry name" value="WH-like_DNA-bd_sf"/>
</dbReference>
<gene>
    <name evidence="5" type="ORF">GU920_06520</name>
</gene>
<keyword evidence="6" id="KW-1185">Reference proteome</keyword>
<accession>A0ABW9Y3S4</accession>
<keyword evidence="2" id="KW-0238">DNA-binding</keyword>
<dbReference type="RefSeq" id="WP_161766116.1">
    <property type="nucleotide sequence ID" value="NZ_JAAATW010000001.1"/>
</dbReference>
<dbReference type="EMBL" id="JAAATW010000001">
    <property type="protein sequence ID" value="NBE07183.1"/>
    <property type="molecule type" value="Genomic_DNA"/>
</dbReference>
<keyword evidence="3" id="KW-0804">Transcription</keyword>
<sequence>MAMIARGSLDTSEALDVLRTSSLTRVVQEEIERIILSGAYAPGEKLNEKTLADQLGVSRGPVREAFQALHVRGLVEMIPNRGVFVQRISRHDAVAIYDVRAGLFGTACRLLAERITTAQSAELHALIAQMDVAGKKRDLDAYFPLNIAFHTAIVTGTDNRILSETYFGLVSRLQLFRARGLVHGGGFESSNIEHRAIVTALDDRNPHAAFEAGFAHVQAGKARILASGDPQQGRT</sequence>
<dbReference type="Proteomes" id="UP001517376">
    <property type="component" value="Unassembled WGS sequence"/>
</dbReference>
<dbReference type="Gene3D" id="1.20.120.530">
    <property type="entry name" value="GntR ligand-binding domain-like"/>
    <property type="match status" value="1"/>
</dbReference>
<dbReference type="CDD" id="cd07377">
    <property type="entry name" value="WHTH_GntR"/>
    <property type="match status" value="1"/>
</dbReference>
<evidence type="ECO:0000313" key="6">
    <source>
        <dbReference type="Proteomes" id="UP001517376"/>
    </source>
</evidence>
<dbReference type="SUPFAM" id="SSF48008">
    <property type="entry name" value="GntR ligand-binding domain-like"/>
    <property type="match status" value="1"/>
</dbReference>
<dbReference type="SUPFAM" id="SSF46785">
    <property type="entry name" value="Winged helix' DNA-binding domain"/>
    <property type="match status" value="1"/>
</dbReference>
<evidence type="ECO:0000256" key="3">
    <source>
        <dbReference type="ARBA" id="ARBA00023163"/>
    </source>
</evidence>
<dbReference type="PROSITE" id="PS50949">
    <property type="entry name" value="HTH_GNTR"/>
    <property type="match status" value="1"/>
</dbReference>
<dbReference type="SMART" id="SM00345">
    <property type="entry name" value="HTH_GNTR"/>
    <property type="match status" value="1"/>
</dbReference>
<dbReference type="PRINTS" id="PR00035">
    <property type="entry name" value="HTHGNTR"/>
</dbReference>
<evidence type="ECO:0000259" key="4">
    <source>
        <dbReference type="PROSITE" id="PS50949"/>
    </source>
</evidence>
<protein>
    <submittedName>
        <fullName evidence="5">FCD domain-containing protein</fullName>
    </submittedName>
</protein>
<dbReference type="Pfam" id="PF00392">
    <property type="entry name" value="GntR"/>
    <property type="match status" value="1"/>
</dbReference>
<evidence type="ECO:0000256" key="1">
    <source>
        <dbReference type="ARBA" id="ARBA00023015"/>
    </source>
</evidence>
<evidence type="ECO:0000256" key="2">
    <source>
        <dbReference type="ARBA" id="ARBA00023125"/>
    </source>
</evidence>
<organism evidence="5 6">
    <name type="scientific">Paragemmobacter ruber</name>
    <dbReference type="NCBI Taxonomy" id="1985673"/>
    <lineage>
        <taxon>Bacteria</taxon>
        <taxon>Pseudomonadati</taxon>
        <taxon>Pseudomonadota</taxon>
        <taxon>Alphaproteobacteria</taxon>
        <taxon>Rhodobacterales</taxon>
        <taxon>Paracoccaceae</taxon>
        <taxon>Paragemmobacter</taxon>
    </lineage>
</organism>
<keyword evidence="1" id="KW-0805">Transcription regulation</keyword>
<name>A0ABW9Y3S4_9RHOB</name>
<dbReference type="InterPro" id="IPR008920">
    <property type="entry name" value="TF_FadR/GntR_C"/>
</dbReference>
<dbReference type="InterPro" id="IPR000524">
    <property type="entry name" value="Tscrpt_reg_HTH_GntR"/>
</dbReference>
<proteinExistence type="predicted"/>
<dbReference type="InterPro" id="IPR011711">
    <property type="entry name" value="GntR_C"/>
</dbReference>
<dbReference type="SMART" id="SM00895">
    <property type="entry name" value="FCD"/>
    <property type="match status" value="1"/>
</dbReference>
<feature type="domain" description="HTH gntR-type" evidence="4">
    <location>
        <begin position="21"/>
        <end position="88"/>
    </location>
</feature>
<evidence type="ECO:0000313" key="5">
    <source>
        <dbReference type="EMBL" id="NBE07183.1"/>
    </source>
</evidence>
<reference evidence="6" key="1">
    <citation type="submission" date="2020-01" db="EMBL/GenBank/DDBJ databases">
        <title>Sphingomonas sp. strain CSW-10.</title>
        <authorList>
            <person name="Chen W.-M."/>
        </authorList>
    </citation>
    <scope>NUCLEOTIDE SEQUENCE [LARGE SCALE GENOMIC DNA]</scope>
    <source>
        <strain evidence="6">CCP-1</strain>
    </source>
</reference>
<dbReference type="InterPro" id="IPR036390">
    <property type="entry name" value="WH_DNA-bd_sf"/>
</dbReference>
<dbReference type="Pfam" id="PF07729">
    <property type="entry name" value="FCD"/>
    <property type="match status" value="1"/>
</dbReference>
<comment type="caution">
    <text evidence="5">The sequence shown here is derived from an EMBL/GenBank/DDBJ whole genome shotgun (WGS) entry which is preliminary data.</text>
</comment>
<dbReference type="Gene3D" id="1.10.10.10">
    <property type="entry name" value="Winged helix-like DNA-binding domain superfamily/Winged helix DNA-binding domain"/>
    <property type="match status" value="1"/>
</dbReference>
<dbReference type="PANTHER" id="PTHR43537">
    <property type="entry name" value="TRANSCRIPTIONAL REGULATOR, GNTR FAMILY"/>
    <property type="match status" value="1"/>
</dbReference>
<dbReference type="PANTHER" id="PTHR43537:SF51">
    <property type="entry name" value="HTH-TYPE TRANSCRIPTIONAL REGULATOR LGOR-RELATED"/>
    <property type="match status" value="1"/>
</dbReference>